<proteinExistence type="predicted"/>
<dbReference type="Pfam" id="PF24476">
    <property type="entry name" value="DUF7580"/>
    <property type="match status" value="1"/>
</dbReference>
<dbReference type="OrthoDB" id="4819125at2759"/>
<dbReference type="PANTHER" id="PTHR35186">
    <property type="entry name" value="ANK_REP_REGION DOMAIN-CONTAINING PROTEIN"/>
    <property type="match status" value="1"/>
</dbReference>
<sequence length="227" mass="25197">MDSLDQLLGESRTSSRLSSCHIQDQILLFYNLANSMLDLCRGYWIHNPWSSKDVHKHPAILRLGIILLEIATGLKFEESNDQDQVSKLNKDNYKASDIFKDIQEQGRKDPTKRLPSGLSRAISACLDVKPTPSITAAQLTGKQEGPIRQYVLSCIVAPLASDLSSFGVTLERSHDCASHDMNKERLHEASVPTLATDKQEAKSASWSSYKSTNLSNGITFSSDLYVI</sequence>
<evidence type="ECO:0000313" key="3">
    <source>
        <dbReference type="Proteomes" id="UP001149165"/>
    </source>
</evidence>
<organism evidence="2 3">
    <name type="scientific">Penicillium angulare</name>
    <dbReference type="NCBI Taxonomy" id="116970"/>
    <lineage>
        <taxon>Eukaryota</taxon>
        <taxon>Fungi</taxon>
        <taxon>Dikarya</taxon>
        <taxon>Ascomycota</taxon>
        <taxon>Pezizomycotina</taxon>
        <taxon>Eurotiomycetes</taxon>
        <taxon>Eurotiomycetidae</taxon>
        <taxon>Eurotiales</taxon>
        <taxon>Aspergillaceae</taxon>
        <taxon>Penicillium</taxon>
    </lineage>
</organism>
<dbReference type="EMBL" id="JAPQKH010000004">
    <property type="protein sequence ID" value="KAJ5101131.1"/>
    <property type="molecule type" value="Genomic_DNA"/>
</dbReference>
<keyword evidence="3" id="KW-1185">Reference proteome</keyword>
<dbReference type="InterPro" id="IPR056002">
    <property type="entry name" value="DUF7580"/>
</dbReference>
<dbReference type="AlphaFoldDB" id="A0A9W9KCV3"/>
<gene>
    <name evidence="2" type="ORF">N7456_007183</name>
</gene>
<evidence type="ECO:0000313" key="2">
    <source>
        <dbReference type="EMBL" id="KAJ5101131.1"/>
    </source>
</evidence>
<comment type="caution">
    <text evidence="2">The sequence shown here is derived from an EMBL/GenBank/DDBJ whole genome shotgun (WGS) entry which is preliminary data.</text>
</comment>
<name>A0A9W9KCV3_9EURO</name>
<accession>A0A9W9KCV3</accession>
<feature type="domain" description="DUF7580" evidence="1">
    <location>
        <begin position="55"/>
        <end position="165"/>
    </location>
</feature>
<dbReference type="Proteomes" id="UP001149165">
    <property type="component" value="Unassembled WGS sequence"/>
</dbReference>
<reference evidence="2" key="2">
    <citation type="journal article" date="2023" name="IMA Fungus">
        <title>Comparative genomic study of the Penicillium genus elucidates a diverse pangenome and 15 lateral gene transfer events.</title>
        <authorList>
            <person name="Petersen C."/>
            <person name="Sorensen T."/>
            <person name="Nielsen M.R."/>
            <person name="Sondergaard T.E."/>
            <person name="Sorensen J.L."/>
            <person name="Fitzpatrick D.A."/>
            <person name="Frisvad J.C."/>
            <person name="Nielsen K.L."/>
        </authorList>
    </citation>
    <scope>NUCLEOTIDE SEQUENCE</scope>
    <source>
        <strain evidence="2">IBT 30069</strain>
    </source>
</reference>
<protein>
    <recommendedName>
        <fullName evidence="1">DUF7580 domain-containing protein</fullName>
    </recommendedName>
</protein>
<dbReference type="PANTHER" id="PTHR35186:SF4">
    <property type="entry name" value="PRION-INHIBITION AND PROPAGATION HELO DOMAIN-CONTAINING PROTEIN"/>
    <property type="match status" value="1"/>
</dbReference>
<evidence type="ECO:0000259" key="1">
    <source>
        <dbReference type="Pfam" id="PF24476"/>
    </source>
</evidence>
<reference evidence="2" key="1">
    <citation type="submission" date="2022-11" db="EMBL/GenBank/DDBJ databases">
        <authorList>
            <person name="Petersen C."/>
        </authorList>
    </citation>
    <scope>NUCLEOTIDE SEQUENCE</scope>
    <source>
        <strain evidence="2">IBT 30069</strain>
    </source>
</reference>